<dbReference type="RefSeq" id="WP_218596577.1">
    <property type="nucleotide sequence ID" value="NZ_JADQDF010000002.1"/>
</dbReference>
<evidence type="ECO:0000313" key="5">
    <source>
        <dbReference type="EMBL" id="MBW0132456.1"/>
    </source>
</evidence>
<keyword evidence="1" id="KW-0645">Protease</keyword>
<dbReference type="Pfam" id="PF00877">
    <property type="entry name" value="NLPC_P60"/>
    <property type="match status" value="1"/>
</dbReference>
<dbReference type="Proteomes" id="UP000694300">
    <property type="component" value="Unassembled WGS sequence"/>
</dbReference>
<evidence type="ECO:0000256" key="1">
    <source>
        <dbReference type="ARBA" id="ARBA00022670"/>
    </source>
</evidence>
<proteinExistence type="predicted"/>
<organism evidence="5 6">
    <name type="scientific">Pseudonocardia oceani</name>
    <dbReference type="NCBI Taxonomy" id="2792013"/>
    <lineage>
        <taxon>Bacteria</taxon>
        <taxon>Bacillati</taxon>
        <taxon>Actinomycetota</taxon>
        <taxon>Actinomycetes</taxon>
        <taxon>Pseudonocardiales</taxon>
        <taxon>Pseudonocardiaceae</taxon>
        <taxon>Pseudonocardia</taxon>
    </lineage>
</organism>
<sequence length="381" mass="38723">MERRGTLWAVLVVGLALFLASLVVLGTAVLGTLGGTLGGGCAGDGGPGGGAQQIGPRAWSAEQMTNAQTIVQHAVDRALPKRAAVIALSTAIVESGLENVGYGDRDSLGLFQQRPSQGWGTPKQLLNPAYAAAEFYRILLTVPRWATLPPGVAAQAVQRSAFPDRYAPQESAAAALVERLWVGPDNPLPRPGDPGPAAAADPAMALSTVLCPDQGGSDVPLVPGDLELRELPPDFVLPDDPAQRAAVSFALAQVGKPYVWGAKGPDAFDCSGLTTAAWAAAGVGIPAGTINQKFAGTPVSLGQIAPGDLVFIPGSLGSLTNPRHVGIYAGQGIVVNAYSSSTGVILVPLADMADRIVTIRHIAGPVGEPARAASPALAAAG</sequence>
<dbReference type="EMBL" id="JADQDF010000002">
    <property type="protein sequence ID" value="MBW0132456.1"/>
    <property type="molecule type" value="Genomic_DNA"/>
</dbReference>
<dbReference type="PANTHER" id="PTHR47359">
    <property type="entry name" value="PEPTIDOGLYCAN DL-ENDOPEPTIDASE CWLO"/>
    <property type="match status" value="1"/>
</dbReference>
<evidence type="ECO:0000256" key="2">
    <source>
        <dbReference type="ARBA" id="ARBA00022801"/>
    </source>
</evidence>
<dbReference type="PROSITE" id="PS51935">
    <property type="entry name" value="NLPC_P60"/>
    <property type="match status" value="1"/>
</dbReference>
<reference evidence="5 6" key="1">
    <citation type="submission" date="2020-11" db="EMBL/GenBank/DDBJ databases">
        <title>Pseudonocardia abyssalis sp. nov. and Pseudonocardia oceani sp. nov., description and phylogenomic analysis of two novel actinomycetes isolated from the deep Southern Ocean.</title>
        <authorList>
            <person name="Parra J."/>
        </authorList>
    </citation>
    <scope>NUCLEOTIDE SEQUENCE [LARGE SCALE GENOMIC DNA]</scope>
    <source>
        <strain evidence="6">KRD185</strain>
    </source>
</reference>
<comment type="caution">
    <text evidence="5">The sequence shown here is derived from an EMBL/GenBank/DDBJ whole genome shotgun (WGS) entry which is preliminary data.</text>
</comment>
<gene>
    <name evidence="5" type="ORF">I4I82_32950</name>
</gene>
<accession>A0ABS6UJM6</accession>
<dbReference type="PANTHER" id="PTHR47359:SF3">
    <property type="entry name" value="NLP_P60 DOMAIN-CONTAINING PROTEIN-RELATED"/>
    <property type="match status" value="1"/>
</dbReference>
<keyword evidence="6" id="KW-1185">Reference proteome</keyword>
<keyword evidence="2" id="KW-0378">Hydrolase</keyword>
<feature type="domain" description="NlpC/P60" evidence="4">
    <location>
        <begin position="240"/>
        <end position="378"/>
    </location>
</feature>
<keyword evidence="3" id="KW-0788">Thiol protease</keyword>
<evidence type="ECO:0000259" key="4">
    <source>
        <dbReference type="PROSITE" id="PS51935"/>
    </source>
</evidence>
<evidence type="ECO:0000313" key="6">
    <source>
        <dbReference type="Proteomes" id="UP000694300"/>
    </source>
</evidence>
<dbReference type="InterPro" id="IPR000064">
    <property type="entry name" value="NLP_P60_dom"/>
</dbReference>
<name>A0ABS6UJM6_9PSEU</name>
<dbReference type="InterPro" id="IPR051794">
    <property type="entry name" value="PG_Endopeptidase_C40"/>
</dbReference>
<evidence type="ECO:0000256" key="3">
    <source>
        <dbReference type="ARBA" id="ARBA00022807"/>
    </source>
</evidence>
<protein>
    <submittedName>
        <fullName evidence="5">C40 family peptidase</fullName>
    </submittedName>
</protein>